<evidence type="ECO:0008006" key="3">
    <source>
        <dbReference type="Google" id="ProtNLM"/>
    </source>
</evidence>
<organism evidence="1 2">
    <name type="scientific">Astrephomene gubernaculifera</name>
    <dbReference type="NCBI Taxonomy" id="47775"/>
    <lineage>
        <taxon>Eukaryota</taxon>
        <taxon>Viridiplantae</taxon>
        <taxon>Chlorophyta</taxon>
        <taxon>core chlorophytes</taxon>
        <taxon>Chlorophyceae</taxon>
        <taxon>CS clade</taxon>
        <taxon>Chlamydomonadales</taxon>
        <taxon>Astrephomenaceae</taxon>
        <taxon>Astrephomene</taxon>
    </lineage>
</organism>
<evidence type="ECO:0000313" key="1">
    <source>
        <dbReference type="EMBL" id="GFR42905.1"/>
    </source>
</evidence>
<keyword evidence="2" id="KW-1185">Reference proteome</keyword>
<dbReference type="EMBL" id="BMAR01000004">
    <property type="protein sequence ID" value="GFR42905.1"/>
    <property type="molecule type" value="Genomic_DNA"/>
</dbReference>
<proteinExistence type="predicted"/>
<gene>
    <name evidence="1" type="ORF">Agub_g3901</name>
</gene>
<comment type="caution">
    <text evidence="1">The sequence shown here is derived from an EMBL/GenBank/DDBJ whole genome shotgun (WGS) entry which is preliminary data.</text>
</comment>
<dbReference type="Proteomes" id="UP001054857">
    <property type="component" value="Unassembled WGS sequence"/>
</dbReference>
<protein>
    <recommendedName>
        <fullName evidence="3">TIR domain-containing protein</fullName>
    </recommendedName>
</protein>
<name>A0AAD3HJR5_9CHLO</name>
<sequence length="116" mass="12076">MGLGIQHSARFVLFLSASTFKSAYVRFEIQTALRLGKPTLVLHDPDPASPAHTDLQQQRAAAPPALRPILEGPCLAWPSPGADLDAFVRQVMQVCDFGGHMAAPGGSGGAAEVAAG</sequence>
<evidence type="ECO:0000313" key="2">
    <source>
        <dbReference type="Proteomes" id="UP001054857"/>
    </source>
</evidence>
<reference evidence="1 2" key="1">
    <citation type="journal article" date="2021" name="Sci. Rep.">
        <title>Genome sequencing of the multicellular alga Astrephomene provides insights into convergent evolution of germ-soma differentiation.</title>
        <authorList>
            <person name="Yamashita S."/>
            <person name="Yamamoto K."/>
            <person name="Matsuzaki R."/>
            <person name="Suzuki S."/>
            <person name="Yamaguchi H."/>
            <person name="Hirooka S."/>
            <person name="Minakuchi Y."/>
            <person name="Miyagishima S."/>
            <person name="Kawachi M."/>
            <person name="Toyoda A."/>
            <person name="Nozaki H."/>
        </authorList>
    </citation>
    <scope>NUCLEOTIDE SEQUENCE [LARGE SCALE GENOMIC DNA]</scope>
    <source>
        <strain evidence="1 2">NIES-4017</strain>
    </source>
</reference>
<accession>A0AAD3HJR5</accession>
<dbReference type="AlphaFoldDB" id="A0AAD3HJR5"/>